<evidence type="ECO:0000313" key="2">
    <source>
        <dbReference type="EMBL" id="GBP12308.1"/>
    </source>
</evidence>
<name>A0A4C1TFS9_EUMVA</name>
<feature type="region of interest" description="Disordered" evidence="1">
    <location>
        <begin position="61"/>
        <end position="80"/>
    </location>
</feature>
<dbReference type="EMBL" id="BGZK01000051">
    <property type="protein sequence ID" value="GBP12308.1"/>
    <property type="molecule type" value="Genomic_DNA"/>
</dbReference>
<sequence>MQDIRALSAATESRNSVTKIKPNTPHSAYRVARPSVRITCMYMVRLYKARTDRDELLRNRTNTCDGRGGSREGRGGRDSFSSALGLRLTIVIELEPVLTEFRLRDSHLTRKLDPLLYNT</sequence>
<dbReference type="Proteomes" id="UP000299102">
    <property type="component" value="Unassembled WGS sequence"/>
</dbReference>
<comment type="caution">
    <text evidence="2">The sequence shown here is derived from an EMBL/GenBank/DDBJ whole genome shotgun (WGS) entry which is preliminary data.</text>
</comment>
<protein>
    <submittedName>
        <fullName evidence="2">Uncharacterized protein</fullName>
    </submittedName>
</protein>
<reference evidence="2 3" key="1">
    <citation type="journal article" date="2019" name="Commun. Biol.">
        <title>The bagworm genome reveals a unique fibroin gene that provides high tensile strength.</title>
        <authorList>
            <person name="Kono N."/>
            <person name="Nakamura H."/>
            <person name="Ohtoshi R."/>
            <person name="Tomita M."/>
            <person name="Numata K."/>
            <person name="Arakawa K."/>
        </authorList>
    </citation>
    <scope>NUCLEOTIDE SEQUENCE [LARGE SCALE GENOMIC DNA]</scope>
</reference>
<proteinExistence type="predicted"/>
<dbReference type="AlphaFoldDB" id="A0A4C1TFS9"/>
<keyword evidence="3" id="KW-1185">Reference proteome</keyword>
<accession>A0A4C1TFS9</accession>
<feature type="compositionally biased region" description="Basic and acidic residues" evidence="1">
    <location>
        <begin position="68"/>
        <end position="77"/>
    </location>
</feature>
<organism evidence="2 3">
    <name type="scientific">Eumeta variegata</name>
    <name type="common">Bagworm moth</name>
    <name type="synonym">Eumeta japonica</name>
    <dbReference type="NCBI Taxonomy" id="151549"/>
    <lineage>
        <taxon>Eukaryota</taxon>
        <taxon>Metazoa</taxon>
        <taxon>Ecdysozoa</taxon>
        <taxon>Arthropoda</taxon>
        <taxon>Hexapoda</taxon>
        <taxon>Insecta</taxon>
        <taxon>Pterygota</taxon>
        <taxon>Neoptera</taxon>
        <taxon>Endopterygota</taxon>
        <taxon>Lepidoptera</taxon>
        <taxon>Glossata</taxon>
        <taxon>Ditrysia</taxon>
        <taxon>Tineoidea</taxon>
        <taxon>Psychidae</taxon>
        <taxon>Oiketicinae</taxon>
        <taxon>Eumeta</taxon>
    </lineage>
</organism>
<evidence type="ECO:0000256" key="1">
    <source>
        <dbReference type="SAM" id="MobiDB-lite"/>
    </source>
</evidence>
<evidence type="ECO:0000313" key="3">
    <source>
        <dbReference type="Proteomes" id="UP000299102"/>
    </source>
</evidence>
<gene>
    <name evidence="2" type="ORF">EVAR_75751_1</name>
</gene>